<dbReference type="InterPro" id="IPR007452">
    <property type="entry name" value="TamB_C"/>
</dbReference>
<dbReference type="Proteomes" id="UP001500298">
    <property type="component" value="Unassembled WGS sequence"/>
</dbReference>
<keyword evidence="4" id="KW-0472">Membrane</keyword>
<feature type="domain" description="Translocation and assembly module TamB C-terminal" evidence="5">
    <location>
        <begin position="1019"/>
        <end position="1461"/>
    </location>
</feature>
<protein>
    <submittedName>
        <fullName evidence="6">Translocation/assembly module TamB domain-containing protein</fullName>
    </submittedName>
</protein>
<sequence>MVIAWTILYILLHYPQVQTYLVKEGTRYLSEKTGYPTHIDRVSIDWFDRVKLFGVEVQDLEGNCMIVAPEVSFSYQLRQIYQPEGLYFDDFYLEGTTVYMVNDAEAGMTNFEKWLQKVRGSGNASRKKGKKPHEIVVSNLKVENGHFEMHYPDAPASAKGVLDPKHLIISDLNGAAKDLRFVGSRIEIDVRELSLKEYNSGLKVHELEANYNTTPTQMEFENLYVRFGKKSFIQLRHTLRLGYASYKDFSDFFNLVHMEGELVNSKLLTDDLLRLNESLGQYDDQYQAKGVLKGTVADLYWNEAEVTLGDSSIFKGNFFFRGLPKLDSTYMLLDISEGSLYHPEDLQQYAPETVYTYMHRMGKSDLSLQFSGWMHQFEVSGQVSSAIGVVEAEQFNLHTQEETYQGTLRFQQFNVGALIEAPLIGGISGMLNIDGQGYDYENNLRLALNTDLHKVAFNGYRYDCFVLDTLQYTAEEILVKGAVEDPFLKSSILIDYLYGEQQGSIDWTLDARDLSTLNVLDDAIKVSSAGNMVFYGDHWDNLQGTLNIGQTLLERNGRATTIDTLSLETTYTPQSGYRTLTIESDIASILAEGTFNIFAFTEDFTNYWKKVWDYYEVKPEIVASQEGEKRKPERTYTLSFDFENKDLNRLIALFDPSIRMSQGTKASGGFHLGNRDSYYLDMYMDTLIVGTHYFLSNELHGLVDFIPHQEKFKTVLNFSSDKQRVLGMPFENMDWSLYTEDSLLRLDGQVEHARSSDRLDFKGDLLHYQDSVVLRFPNTEFVLMGYEWGNPTQNDNIIRWNKQKEQLEVLNTGFEQGIQKFWLDGIAGKYPDNELTLDIVELDISLLERALDKEYKGNLNMEASFFELLGRRPKMLGDISVDSIYIEDYLVGHMEASSTWKGKEKLMELSASLTRDDKTLMEVDGRYAPDMPEDRQLDVMVLLNNTEVKLAEPFLEGIFSDLEGDVLGYLSVTGSLGSPRLNGNIKPIDAYMRLDYTNVRYQFRNRLDIIGDRFVLDGMEVMDEAGNKASLDGSITYHDFERLSYNILVSMNEQMLVLNTTEEDNELYYGKVFGSGRLNLAGTVDEIDITIDGKTERNTTLSIPLSNEEAVDQSEYIRFKSVKGEEAEKNTSTLDLAEQDDLKVHLNMNVELTSGAECQLIFDKNTGDIMKGNGVGKLQMNYESDGAFTMFGDMNILKGDYHFTMKIMDVNLIDKHFTILPGSNIIWSGDPYGAKLDMKASYAQKTSLLPIIRSADESATTAPELNRRYPVDLLMNMQGDLLQPEITFGIDIHDYPSAVTYTDGGATLLFPLEDHVSAFERRIKADEQELNRQAFSLIVLKKLSPENTFGSLDGSAEGSVSELLSNQLSNFMSKLDENFQVNMDLNGWDEEAWKSFQLSVSYTMWEGRLRISRDGGFTDTRNETSVSSVIGDWTVEMALNKQGNLKAKFYQRNNDRLYRTEFVTNTTTGLSLMHTKSFNELKEVWQLKNKEKEDKLKQKVKQWMREHP</sequence>
<name>A0ABP9DF80_9BACT</name>
<evidence type="ECO:0000313" key="6">
    <source>
        <dbReference type="EMBL" id="GAA4842064.1"/>
    </source>
</evidence>
<evidence type="ECO:0000256" key="4">
    <source>
        <dbReference type="ARBA" id="ARBA00023136"/>
    </source>
</evidence>
<accession>A0ABP9DF80</accession>
<organism evidence="6 7">
    <name type="scientific">Algivirga pacifica</name>
    <dbReference type="NCBI Taxonomy" id="1162670"/>
    <lineage>
        <taxon>Bacteria</taxon>
        <taxon>Pseudomonadati</taxon>
        <taxon>Bacteroidota</taxon>
        <taxon>Cytophagia</taxon>
        <taxon>Cytophagales</taxon>
        <taxon>Flammeovirgaceae</taxon>
        <taxon>Algivirga</taxon>
    </lineage>
</organism>
<dbReference type="Pfam" id="PF04357">
    <property type="entry name" value="TamB"/>
    <property type="match status" value="1"/>
</dbReference>
<evidence type="ECO:0000313" key="7">
    <source>
        <dbReference type="Proteomes" id="UP001500298"/>
    </source>
</evidence>
<gene>
    <name evidence="6" type="ORF">GCM10023331_28800</name>
</gene>
<dbReference type="PANTHER" id="PTHR36985:SF1">
    <property type="entry name" value="TRANSLOCATION AND ASSEMBLY MODULE SUBUNIT TAMB"/>
    <property type="match status" value="1"/>
</dbReference>
<reference evidence="7" key="1">
    <citation type="journal article" date="2019" name="Int. J. Syst. Evol. Microbiol.">
        <title>The Global Catalogue of Microorganisms (GCM) 10K type strain sequencing project: providing services to taxonomists for standard genome sequencing and annotation.</title>
        <authorList>
            <consortium name="The Broad Institute Genomics Platform"/>
            <consortium name="The Broad Institute Genome Sequencing Center for Infectious Disease"/>
            <person name="Wu L."/>
            <person name="Ma J."/>
        </authorList>
    </citation>
    <scope>NUCLEOTIDE SEQUENCE [LARGE SCALE GENOMIC DNA]</scope>
    <source>
        <strain evidence="7">JCM 18326</strain>
    </source>
</reference>
<proteinExistence type="predicted"/>
<comment type="subcellular location">
    <subcellularLocation>
        <location evidence="1">Membrane</location>
        <topology evidence="1">Single-pass membrane protein</topology>
    </subcellularLocation>
</comment>
<dbReference type="PANTHER" id="PTHR36985">
    <property type="entry name" value="TRANSLOCATION AND ASSEMBLY MODULE SUBUNIT TAMB"/>
    <property type="match status" value="1"/>
</dbReference>
<evidence type="ECO:0000256" key="2">
    <source>
        <dbReference type="ARBA" id="ARBA00022692"/>
    </source>
</evidence>
<keyword evidence="3" id="KW-1133">Transmembrane helix</keyword>
<evidence type="ECO:0000256" key="1">
    <source>
        <dbReference type="ARBA" id="ARBA00004167"/>
    </source>
</evidence>
<keyword evidence="2" id="KW-0812">Transmembrane</keyword>
<evidence type="ECO:0000259" key="5">
    <source>
        <dbReference type="Pfam" id="PF04357"/>
    </source>
</evidence>
<dbReference type="RefSeq" id="WP_345372983.1">
    <property type="nucleotide sequence ID" value="NZ_BAABJX010000044.1"/>
</dbReference>
<dbReference type="EMBL" id="BAABJX010000044">
    <property type="protein sequence ID" value="GAA4842064.1"/>
    <property type="molecule type" value="Genomic_DNA"/>
</dbReference>
<evidence type="ECO:0000256" key="3">
    <source>
        <dbReference type="ARBA" id="ARBA00022989"/>
    </source>
</evidence>
<keyword evidence="7" id="KW-1185">Reference proteome</keyword>
<comment type="caution">
    <text evidence="6">The sequence shown here is derived from an EMBL/GenBank/DDBJ whole genome shotgun (WGS) entry which is preliminary data.</text>
</comment>